<evidence type="ECO:0000313" key="1">
    <source>
        <dbReference type="EMBL" id="TKV97336.1"/>
    </source>
</evidence>
<dbReference type="EMBL" id="CM016560">
    <property type="protein sequence ID" value="TKV97336.1"/>
    <property type="molecule type" value="Genomic_DNA"/>
</dbReference>
<name>A0A4U6TJ27_SETVI</name>
<evidence type="ECO:0000313" key="2">
    <source>
        <dbReference type="Proteomes" id="UP000298652"/>
    </source>
</evidence>
<sequence>MKTRACDRLVSVTLVASGPRDRTFDSRWGRILVNFLNLFMCCYRYTRACSVVLHISRAMKIVCSPISSLTNCRVTLYTRVCVNGAAHFPRNEGSMLFQSLL</sequence>
<organism evidence="1 2">
    <name type="scientific">Setaria viridis</name>
    <name type="common">Green bristlegrass</name>
    <name type="synonym">Setaria italica subsp. viridis</name>
    <dbReference type="NCBI Taxonomy" id="4556"/>
    <lineage>
        <taxon>Eukaryota</taxon>
        <taxon>Viridiplantae</taxon>
        <taxon>Streptophyta</taxon>
        <taxon>Embryophyta</taxon>
        <taxon>Tracheophyta</taxon>
        <taxon>Spermatophyta</taxon>
        <taxon>Magnoliopsida</taxon>
        <taxon>Liliopsida</taxon>
        <taxon>Poales</taxon>
        <taxon>Poaceae</taxon>
        <taxon>PACMAD clade</taxon>
        <taxon>Panicoideae</taxon>
        <taxon>Panicodae</taxon>
        <taxon>Paniceae</taxon>
        <taxon>Cenchrinae</taxon>
        <taxon>Setaria</taxon>
    </lineage>
</organism>
<reference evidence="1" key="1">
    <citation type="submission" date="2019-03" db="EMBL/GenBank/DDBJ databases">
        <title>WGS assembly of Setaria viridis.</title>
        <authorList>
            <person name="Huang P."/>
            <person name="Jenkins J."/>
            <person name="Grimwood J."/>
            <person name="Barry K."/>
            <person name="Healey A."/>
            <person name="Mamidi S."/>
            <person name="Sreedasyam A."/>
            <person name="Shu S."/>
            <person name="Feldman M."/>
            <person name="Wu J."/>
            <person name="Yu Y."/>
            <person name="Chen C."/>
            <person name="Johnson J."/>
            <person name="Rokhsar D."/>
            <person name="Baxter I."/>
            <person name="Schmutz J."/>
            <person name="Brutnell T."/>
            <person name="Kellogg E."/>
        </authorList>
    </citation>
    <scope>NUCLEOTIDE SEQUENCE [LARGE SCALE GENOMIC DNA]</scope>
</reference>
<proteinExistence type="predicted"/>
<dbReference type="Proteomes" id="UP000298652">
    <property type="component" value="Chromosome 9"/>
</dbReference>
<dbReference type="Gramene" id="TKV97336">
    <property type="protein sequence ID" value="TKV97336"/>
    <property type="gene ID" value="SEVIR_9G487600v2"/>
</dbReference>
<accession>A0A4U6TJ27</accession>
<gene>
    <name evidence="1" type="ORF">SEVIR_9G487600v2</name>
</gene>
<protein>
    <submittedName>
        <fullName evidence="1">Uncharacterized protein</fullName>
    </submittedName>
</protein>
<keyword evidence="2" id="KW-1185">Reference proteome</keyword>
<dbReference type="AlphaFoldDB" id="A0A4U6TJ27"/>